<reference evidence="3" key="1">
    <citation type="submission" date="2016-11" db="UniProtKB">
        <authorList>
            <consortium name="WormBaseParasite"/>
        </authorList>
    </citation>
    <scope>IDENTIFICATION</scope>
</reference>
<protein>
    <submittedName>
        <fullName evidence="3">Activin_recp domain-containing protein</fullName>
    </submittedName>
</protein>
<sequence length="81" mass="8931">MTTNRVIAFQSCTNESVPTGASTGKSQCFKYPVEKAEQVICYCSSDRCNTQKLIDEFLKDARGINYGIALLLTIVLSSFVL</sequence>
<dbReference type="AlphaFoldDB" id="A0A1I7Z524"/>
<proteinExistence type="predicted"/>
<evidence type="ECO:0000256" key="1">
    <source>
        <dbReference type="SAM" id="Phobius"/>
    </source>
</evidence>
<keyword evidence="1" id="KW-0812">Transmembrane</keyword>
<accession>A0A1I7Z524</accession>
<dbReference type="Proteomes" id="UP000095287">
    <property type="component" value="Unplaced"/>
</dbReference>
<evidence type="ECO:0000313" key="2">
    <source>
        <dbReference type="Proteomes" id="UP000095287"/>
    </source>
</evidence>
<dbReference type="WBParaSite" id="L893_g22922.t1">
    <property type="protein sequence ID" value="L893_g22922.t1"/>
    <property type="gene ID" value="L893_g22922"/>
</dbReference>
<evidence type="ECO:0000313" key="3">
    <source>
        <dbReference type="WBParaSite" id="L893_g22922.t1"/>
    </source>
</evidence>
<organism evidence="2 3">
    <name type="scientific">Steinernema glaseri</name>
    <dbReference type="NCBI Taxonomy" id="37863"/>
    <lineage>
        <taxon>Eukaryota</taxon>
        <taxon>Metazoa</taxon>
        <taxon>Ecdysozoa</taxon>
        <taxon>Nematoda</taxon>
        <taxon>Chromadorea</taxon>
        <taxon>Rhabditida</taxon>
        <taxon>Tylenchina</taxon>
        <taxon>Panagrolaimomorpha</taxon>
        <taxon>Strongyloidoidea</taxon>
        <taxon>Steinernematidae</taxon>
        <taxon>Steinernema</taxon>
    </lineage>
</organism>
<keyword evidence="1" id="KW-1133">Transmembrane helix</keyword>
<feature type="transmembrane region" description="Helical" evidence="1">
    <location>
        <begin position="63"/>
        <end position="80"/>
    </location>
</feature>
<keyword evidence="2" id="KW-1185">Reference proteome</keyword>
<keyword evidence="1" id="KW-0472">Membrane</keyword>
<name>A0A1I7Z524_9BILA</name>